<dbReference type="HOGENOM" id="CLU_054174_0_0_9"/>
<dbReference type="eggNOG" id="COG1060">
    <property type="taxonomic scope" value="Bacteria"/>
</dbReference>
<keyword evidence="5" id="KW-0949">S-adenosyl-L-methionine</keyword>
<dbReference type="NCBIfam" id="TIGR03550">
    <property type="entry name" value="F420_cofG"/>
    <property type="match status" value="1"/>
</dbReference>
<dbReference type="InterPro" id="IPR058240">
    <property type="entry name" value="rSAM_sf"/>
</dbReference>
<dbReference type="Proteomes" id="UP000000271">
    <property type="component" value="Chromosome"/>
</dbReference>
<evidence type="ECO:0000256" key="9">
    <source>
        <dbReference type="ARBA" id="ARBA00023239"/>
    </source>
</evidence>
<reference evidence="12" key="1">
    <citation type="submission" date="2009-10" db="EMBL/GenBank/DDBJ databases">
        <title>Complete sequence of Bacillus selenitireducens MLS10.</title>
        <authorList>
            <consortium name="US DOE Joint Genome Institute"/>
            <person name="Lucas S."/>
            <person name="Copeland A."/>
            <person name="Lapidus A."/>
            <person name="Glavina del Rio T."/>
            <person name="Dalin E."/>
            <person name="Tice H."/>
            <person name="Bruce D."/>
            <person name="Goodwin L."/>
            <person name="Pitluck S."/>
            <person name="Sims D."/>
            <person name="Brettin T."/>
            <person name="Detter J.C."/>
            <person name="Han C."/>
            <person name="Larimer F."/>
            <person name="Land M."/>
            <person name="Hauser L."/>
            <person name="Kyrpides N."/>
            <person name="Ovchinnikova G."/>
            <person name="Stolz J."/>
        </authorList>
    </citation>
    <scope>NUCLEOTIDE SEQUENCE [LARGE SCALE GENOMIC DNA]</scope>
    <source>
        <strain evidence="12">MLS10</strain>
    </source>
</reference>
<protein>
    <recommendedName>
        <fullName evidence="3">7,8-didemethyl-8-hydroxy-5-deazariboflavin synthase</fullName>
        <ecNumber evidence="3">4.3.1.32</ecNumber>
    </recommendedName>
</protein>
<comment type="catalytic activity">
    <reaction evidence="10">
        <text>5-amino-5-(4-hydroxybenzyl)-6-(D-ribitylimino)-5,6-dihydrouracil + S-adenosyl-L-methionine = 7,8-didemethyl-8-hydroxy-5-deazariboflavin + 5'-deoxyadenosine + L-methionine + NH4(+) + H(+)</text>
        <dbReference type="Rhea" id="RHEA:55204"/>
        <dbReference type="ChEBI" id="CHEBI:15378"/>
        <dbReference type="ChEBI" id="CHEBI:17319"/>
        <dbReference type="ChEBI" id="CHEBI:28938"/>
        <dbReference type="ChEBI" id="CHEBI:57844"/>
        <dbReference type="ChEBI" id="CHEBI:59789"/>
        <dbReference type="ChEBI" id="CHEBI:59904"/>
        <dbReference type="ChEBI" id="CHEBI:85936"/>
        <dbReference type="EC" id="4.3.1.32"/>
    </reaction>
</comment>
<dbReference type="InterPro" id="IPR019939">
    <property type="entry name" value="CofG_family"/>
</dbReference>
<evidence type="ECO:0000256" key="8">
    <source>
        <dbReference type="ARBA" id="ARBA00023014"/>
    </source>
</evidence>
<dbReference type="HAMAP" id="MF_01611">
    <property type="entry name" value="FO_synth_sub1"/>
    <property type="match status" value="1"/>
</dbReference>
<keyword evidence="4" id="KW-0004">4Fe-4S</keyword>
<dbReference type="InterPro" id="IPR013785">
    <property type="entry name" value="Aldolase_TIM"/>
</dbReference>
<dbReference type="SFLD" id="SFLDG01064">
    <property type="entry name" value="F420__menaquinone_cofactor_bio"/>
    <property type="match status" value="1"/>
</dbReference>
<evidence type="ECO:0000256" key="1">
    <source>
        <dbReference type="ARBA" id="ARBA00001966"/>
    </source>
</evidence>
<evidence type="ECO:0000256" key="6">
    <source>
        <dbReference type="ARBA" id="ARBA00022723"/>
    </source>
</evidence>
<evidence type="ECO:0000256" key="7">
    <source>
        <dbReference type="ARBA" id="ARBA00023004"/>
    </source>
</evidence>
<dbReference type="NCBIfam" id="NF004884">
    <property type="entry name" value="PRK06245.1"/>
    <property type="match status" value="1"/>
</dbReference>
<dbReference type="SFLD" id="SFLDF00294">
    <property type="entry name" value="7_8-didemethyl-8-hydroxy-5-dea"/>
    <property type="match status" value="1"/>
</dbReference>
<dbReference type="AlphaFoldDB" id="D6XU84"/>
<dbReference type="CDD" id="cd01335">
    <property type="entry name" value="Radical_SAM"/>
    <property type="match status" value="1"/>
</dbReference>
<evidence type="ECO:0000256" key="3">
    <source>
        <dbReference type="ARBA" id="ARBA00012126"/>
    </source>
</evidence>
<evidence type="ECO:0000256" key="10">
    <source>
        <dbReference type="ARBA" id="ARBA00048974"/>
    </source>
</evidence>
<keyword evidence="7" id="KW-0408">Iron</keyword>
<name>D6XU84_BACIE</name>
<gene>
    <name evidence="12" type="ordered locus">Bsel_1865</name>
</gene>
<evidence type="ECO:0000256" key="5">
    <source>
        <dbReference type="ARBA" id="ARBA00022691"/>
    </source>
</evidence>
<dbReference type="PANTHER" id="PTHR43076:SF15">
    <property type="entry name" value="7,8-DIDEMETHYL-8-HYDROXY-5-DEAZARIBOFLAVIN SYNTHASE"/>
    <property type="match status" value="1"/>
</dbReference>
<dbReference type="OrthoDB" id="9775764at2"/>
<dbReference type="STRING" id="439292.Bsel_1865"/>
<comment type="pathway">
    <text evidence="2">Cofactor biosynthesis; coenzyme F0 biosynthesis.</text>
</comment>
<evidence type="ECO:0000313" key="12">
    <source>
        <dbReference type="EMBL" id="ADH99370.1"/>
    </source>
</evidence>
<accession>D6XU84</accession>
<dbReference type="GO" id="GO:0051539">
    <property type="term" value="F:4 iron, 4 sulfur cluster binding"/>
    <property type="evidence" value="ECO:0007669"/>
    <property type="project" value="UniProtKB-KW"/>
</dbReference>
<dbReference type="InterPro" id="IPR007197">
    <property type="entry name" value="rSAM"/>
</dbReference>
<dbReference type="UniPathway" id="UPA00072"/>
<feature type="domain" description="Radical SAM core" evidence="11">
    <location>
        <begin position="36"/>
        <end position="274"/>
    </location>
</feature>
<keyword evidence="13" id="KW-1185">Reference proteome</keyword>
<dbReference type="EMBL" id="CP001791">
    <property type="protein sequence ID" value="ADH99370.1"/>
    <property type="molecule type" value="Genomic_DNA"/>
</dbReference>
<dbReference type="SFLD" id="SFLDS00029">
    <property type="entry name" value="Radical_SAM"/>
    <property type="match status" value="1"/>
</dbReference>
<evidence type="ECO:0000313" key="13">
    <source>
        <dbReference type="Proteomes" id="UP000000271"/>
    </source>
</evidence>
<dbReference type="SMR" id="D6XU84"/>
<dbReference type="SUPFAM" id="SSF102114">
    <property type="entry name" value="Radical SAM enzymes"/>
    <property type="match status" value="1"/>
</dbReference>
<proteinExistence type="inferred from homology"/>
<dbReference type="GO" id="GO:0044689">
    <property type="term" value="F:7,8-didemethyl-8-hydroxy-5-deazariboflavin synthase activity"/>
    <property type="evidence" value="ECO:0007669"/>
    <property type="project" value="UniProtKB-EC"/>
</dbReference>
<evidence type="ECO:0000259" key="11">
    <source>
        <dbReference type="PROSITE" id="PS51918"/>
    </source>
</evidence>
<dbReference type="GO" id="GO:0046872">
    <property type="term" value="F:metal ion binding"/>
    <property type="evidence" value="ECO:0007669"/>
    <property type="project" value="UniProtKB-KW"/>
</dbReference>
<evidence type="ECO:0000256" key="2">
    <source>
        <dbReference type="ARBA" id="ARBA00004712"/>
    </source>
</evidence>
<dbReference type="PROSITE" id="PS51918">
    <property type="entry name" value="RADICAL_SAM"/>
    <property type="match status" value="1"/>
</dbReference>
<dbReference type="KEGG" id="bse:Bsel_1865"/>
<evidence type="ECO:0000256" key="4">
    <source>
        <dbReference type="ARBA" id="ARBA00022485"/>
    </source>
</evidence>
<dbReference type="GO" id="GO:0016765">
    <property type="term" value="F:transferase activity, transferring alkyl or aryl (other than methyl) groups"/>
    <property type="evidence" value="ECO:0007669"/>
    <property type="project" value="InterPro"/>
</dbReference>
<keyword evidence="8" id="KW-0411">Iron-sulfur</keyword>
<organism evidence="12 13">
    <name type="scientific">Bacillus selenitireducens (strain ATCC 700615 / DSM 15326 / MLS10)</name>
    <dbReference type="NCBI Taxonomy" id="439292"/>
    <lineage>
        <taxon>Bacteria</taxon>
        <taxon>Bacillati</taxon>
        <taxon>Bacillota</taxon>
        <taxon>Bacilli</taxon>
        <taxon>Bacillales</taxon>
        <taxon>Bacillaceae</taxon>
        <taxon>Salisediminibacterium</taxon>
    </lineage>
</organism>
<dbReference type="InterPro" id="IPR006638">
    <property type="entry name" value="Elp3/MiaA/NifB-like_rSAM"/>
</dbReference>
<dbReference type="RefSeq" id="WP_013172792.1">
    <property type="nucleotide sequence ID" value="NC_014219.1"/>
</dbReference>
<comment type="cofactor">
    <cofactor evidence="1">
        <name>[4Fe-4S] cluster</name>
        <dbReference type="ChEBI" id="CHEBI:49883"/>
    </cofactor>
</comment>
<dbReference type="SMART" id="SM00729">
    <property type="entry name" value="Elp3"/>
    <property type="match status" value="1"/>
</dbReference>
<dbReference type="SFLD" id="SFLDG01388">
    <property type="entry name" value="7_8-didemethyl-8-hydroxy-5-dea"/>
    <property type="match status" value="1"/>
</dbReference>
<keyword evidence="9" id="KW-0456">Lyase</keyword>
<dbReference type="PANTHER" id="PTHR43076">
    <property type="entry name" value="FO SYNTHASE (COFH)"/>
    <property type="match status" value="1"/>
</dbReference>
<sequence length="373" mass="43014">MNQTHSYWLHKATQTPLPKLMSEAFETKKQYFASTITYSKNIFIPLTNICKDRCSYCTFQRRPGDEGAEIIPEEEVMKQVYEAKRAGCTEILITMGDKSDYFPEVRAWLNERGFRNIIEYTIHICKRIVTETGLLPHTNAGVLTNHQLKNLKPYNPSMGMMLETTSERLMMPGEVHEHAPDKWPHRRIRMIEEAGKLKIPFTTGLLVGIGETWAERVDTLLEIKRINDQYGHIQEVIIQNFQPKDGMDHLIDNKVGEDTMLRLCALANLMYQGEMHIQVPPNLNRDYLRKLIDAGITDFGGVSPLTLDYINPEAPWPAIDRLREITAEKGQTLQERLPVYNKYFRPEWISEPAWSAVQNLKGREQLETIAPNA</sequence>
<dbReference type="EC" id="4.3.1.32" evidence="3"/>
<keyword evidence="6" id="KW-0479">Metal-binding</keyword>
<dbReference type="Pfam" id="PF04055">
    <property type="entry name" value="Radical_SAM"/>
    <property type="match status" value="1"/>
</dbReference>
<dbReference type="Gene3D" id="3.20.20.70">
    <property type="entry name" value="Aldolase class I"/>
    <property type="match status" value="1"/>
</dbReference>
<dbReference type="InterPro" id="IPR034405">
    <property type="entry name" value="F420"/>
</dbReference>